<evidence type="ECO:0000313" key="3">
    <source>
        <dbReference type="Proteomes" id="UP000666240"/>
    </source>
</evidence>
<dbReference type="Proteomes" id="UP000666240">
    <property type="component" value="Unassembled WGS sequence"/>
</dbReference>
<evidence type="ECO:0000256" key="1">
    <source>
        <dbReference type="SAM" id="MobiDB-lite"/>
    </source>
</evidence>
<proteinExistence type="predicted"/>
<feature type="region of interest" description="Disordered" evidence="1">
    <location>
        <begin position="53"/>
        <end position="72"/>
    </location>
</feature>
<accession>A0A8J7RNK8</accession>
<organism evidence="2 3">
    <name type="scientific">Tianweitania sediminis</name>
    <dbReference type="NCBI Taxonomy" id="1502156"/>
    <lineage>
        <taxon>Bacteria</taxon>
        <taxon>Pseudomonadati</taxon>
        <taxon>Pseudomonadota</taxon>
        <taxon>Alphaproteobacteria</taxon>
        <taxon>Hyphomicrobiales</taxon>
        <taxon>Phyllobacteriaceae</taxon>
        <taxon>Tianweitania</taxon>
    </lineage>
</organism>
<comment type="caution">
    <text evidence="2">The sequence shown here is derived from an EMBL/GenBank/DDBJ whole genome shotgun (WGS) entry which is preliminary data.</text>
</comment>
<protein>
    <submittedName>
        <fullName evidence="2">Uncharacterized protein</fullName>
    </submittedName>
</protein>
<sequence>MTVTENTSLTLSLPPDLVTAINRYAAQRDLGSNQAEAAIQALRQWAFNEGLLSPAGGDEGLRPEDLSAANDG</sequence>
<reference evidence="2" key="1">
    <citation type="submission" date="2021-03" db="EMBL/GenBank/DDBJ databases">
        <title>Genome sequencing and assembly of Tianweitania sediminis.</title>
        <authorList>
            <person name="Chhetri G."/>
        </authorList>
    </citation>
    <scope>NUCLEOTIDE SEQUENCE</scope>
    <source>
        <strain evidence="2">Z8</strain>
    </source>
</reference>
<dbReference type="AlphaFoldDB" id="A0A8J7RNK8"/>
<keyword evidence="3" id="KW-1185">Reference proteome</keyword>
<evidence type="ECO:0000313" key="2">
    <source>
        <dbReference type="EMBL" id="MBP0439089.1"/>
    </source>
</evidence>
<dbReference type="EMBL" id="JAGIYY010000002">
    <property type="protein sequence ID" value="MBP0439089.1"/>
    <property type="molecule type" value="Genomic_DNA"/>
</dbReference>
<name>A0A8J7RNK8_9HYPH</name>
<dbReference type="RefSeq" id="WP_209335074.1">
    <property type="nucleotide sequence ID" value="NZ_JAGIYY010000002.1"/>
</dbReference>
<gene>
    <name evidence="2" type="ORF">J5Y06_10545</name>
</gene>